<evidence type="ECO:0000259" key="2">
    <source>
        <dbReference type="Pfam" id="PF03724"/>
    </source>
</evidence>
<dbReference type="PANTHER" id="PTHR38013">
    <property type="entry name" value="GLYCOPROTEIN/POLYSACCHARIDE METABOLISM"/>
    <property type="match status" value="1"/>
</dbReference>
<dbReference type="Pfam" id="PF03724">
    <property type="entry name" value="META"/>
    <property type="match status" value="1"/>
</dbReference>
<evidence type="ECO:0000256" key="1">
    <source>
        <dbReference type="SAM" id="SignalP"/>
    </source>
</evidence>
<dbReference type="PANTHER" id="PTHR38013:SF1">
    <property type="entry name" value="GLYCOPROTEIN_POLYSACCHARIDE METABOLISM"/>
    <property type="match status" value="1"/>
</dbReference>
<accession>A0A1T4LD22</accession>
<keyword evidence="1" id="KW-0732">Signal</keyword>
<protein>
    <submittedName>
        <fullName evidence="3">META domain protein</fullName>
    </submittedName>
</protein>
<dbReference type="InterPro" id="IPR053196">
    <property type="entry name" value="Lipoprotein_YbaY-like"/>
</dbReference>
<name>A0A1T4LD22_9GAMM</name>
<feature type="chain" id="PRO_5012910820" evidence="1">
    <location>
        <begin position="24"/>
        <end position="281"/>
    </location>
</feature>
<dbReference type="Gene3D" id="2.40.128.270">
    <property type="match status" value="1"/>
</dbReference>
<dbReference type="EMBL" id="FUWP01000001">
    <property type="protein sequence ID" value="SJZ52692.1"/>
    <property type="molecule type" value="Genomic_DNA"/>
</dbReference>
<dbReference type="OrthoDB" id="5348860at2"/>
<dbReference type="InterPro" id="IPR005184">
    <property type="entry name" value="DUF306_Meta_HslJ"/>
</dbReference>
<dbReference type="InterPro" id="IPR039366">
    <property type="entry name" value="Pilotin"/>
</dbReference>
<dbReference type="Pfam" id="PF09619">
    <property type="entry name" value="YscW"/>
    <property type="match status" value="1"/>
</dbReference>
<proteinExistence type="predicted"/>
<dbReference type="PROSITE" id="PS51257">
    <property type="entry name" value="PROKAR_LIPOPROTEIN"/>
    <property type="match status" value="1"/>
</dbReference>
<reference evidence="3 4" key="1">
    <citation type="submission" date="2017-02" db="EMBL/GenBank/DDBJ databases">
        <authorList>
            <person name="Peterson S.W."/>
        </authorList>
    </citation>
    <scope>NUCLEOTIDE SEQUENCE [LARGE SCALE GENOMIC DNA]</scope>
    <source>
        <strain evidence="3 4">CECT 9189</strain>
    </source>
</reference>
<gene>
    <name evidence="3" type="ORF">CZ814_00343</name>
</gene>
<dbReference type="Proteomes" id="UP000191116">
    <property type="component" value="Unassembled WGS sequence"/>
</dbReference>
<evidence type="ECO:0000313" key="3">
    <source>
        <dbReference type="EMBL" id="SJZ52692.1"/>
    </source>
</evidence>
<feature type="domain" description="DUF306" evidence="2">
    <location>
        <begin position="168"/>
        <end position="278"/>
    </location>
</feature>
<organism evidence="3 4">
    <name type="scientific">Photobacterium toruni</name>
    <dbReference type="NCBI Taxonomy" id="1935446"/>
    <lineage>
        <taxon>Bacteria</taxon>
        <taxon>Pseudomonadati</taxon>
        <taxon>Pseudomonadota</taxon>
        <taxon>Gammaproteobacteria</taxon>
        <taxon>Vibrionales</taxon>
        <taxon>Vibrionaceae</taxon>
        <taxon>Photobacterium</taxon>
    </lineage>
</organism>
<dbReference type="AlphaFoldDB" id="A0A1T4LD22"/>
<dbReference type="RefSeq" id="WP_080173138.1">
    <property type="nucleotide sequence ID" value="NZ_AP024854.1"/>
</dbReference>
<feature type="signal peptide" evidence="1">
    <location>
        <begin position="1"/>
        <end position="23"/>
    </location>
</feature>
<evidence type="ECO:0000313" key="4">
    <source>
        <dbReference type="Proteomes" id="UP000191116"/>
    </source>
</evidence>
<sequence>MAFKLKKVVIATSVILSALMLQACNDKEATVKAPQQPTAIVKAEKVEMKPLEVSVIYLDRRMLPPGAVLNVTLEDVSLADAPSVTLSSESMDIAGTPPYPVTLNYDANKIKTNHRYNVRATIKVDNKLVMTSTSAVNPFAADAKQPVDVKLDRVAPSQNTTPQANQPTLAGPQWQLVTLSGQAVKPGAGGDSAFIQFDTTTNSVSGFSGCNNFHGALEAQTATTLTLGQAASTRKMCMEGMELEQAFLAALPEFSSYSINNNTLSIKNNNANVIATFKIKQ</sequence>
<dbReference type="InterPro" id="IPR038670">
    <property type="entry name" value="HslJ-like_sf"/>
</dbReference>